<sequence length="31" mass="3807">MEYIHLGNRNWTLDRSQTCKLLMARVYENNH</sequence>
<dbReference type="Proteomes" id="UP000279833">
    <property type="component" value="Unassembled WGS sequence"/>
</dbReference>
<gene>
    <name evidence="1" type="ORF">SCUD_LOCUS12689</name>
</gene>
<dbReference type="AlphaFoldDB" id="A0A183KCE9"/>
<reference evidence="3" key="1">
    <citation type="submission" date="2016-06" db="UniProtKB">
        <authorList>
            <consortium name="WormBaseParasite"/>
        </authorList>
    </citation>
    <scope>IDENTIFICATION</scope>
</reference>
<accession>A0A183KCE9</accession>
<evidence type="ECO:0000313" key="1">
    <source>
        <dbReference type="EMBL" id="VDP49746.1"/>
    </source>
</evidence>
<reference evidence="1 2" key="2">
    <citation type="submission" date="2018-11" db="EMBL/GenBank/DDBJ databases">
        <authorList>
            <consortium name="Pathogen Informatics"/>
        </authorList>
    </citation>
    <scope>NUCLEOTIDE SEQUENCE [LARGE SCALE GENOMIC DNA]</scope>
    <source>
        <strain evidence="1">Dakar</strain>
        <strain evidence="2">Dakar, Senegal</strain>
    </source>
</reference>
<evidence type="ECO:0000313" key="3">
    <source>
        <dbReference type="WBParaSite" id="SCUD_0001269201-mRNA-1"/>
    </source>
</evidence>
<dbReference type="WBParaSite" id="SCUD_0001269201-mRNA-1">
    <property type="protein sequence ID" value="SCUD_0001269201-mRNA-1"/>
    <property type="gene ID" value="SCUD_0001269201"/>
</dbReference>
<proteinExistence type="predicted"/>
<organism evidence="3">
    <name type="scientific">Schistosoma curassoni</name>
    <dbReference type="NCBI Taxonomy" id="6186"/>
    <lineage>
        <taxon>Eukaryota</taxon>
        <taxon>Metazoa</taxon>
        <taxon>Spiralia</taxon>
        <taxon>Lophotrochozoa</taxon>
        <taxon>Platyhelminthes</taxon>
        <taxon>Trematoda</taxon>
        <taxon>Digenea</taxon>
        <taxon>Strigeidida</taxon>
        <taxon>Schistosomatoidea</taxon>
        <taxon>Schistosomatidae</taxon>
        <taxon>Schistosoma</taxon>
    </lineage>
</organism>
<dbReference type="EMBL" id="UZAK01035302">
    <property type="protein sequence ID" value="VDP49746.1"/>
    <property type="molecule type" value="Genomic_DNA"/>
</dbReference>
<name>A0A183KCE9_9TREM</name>
<keyword evidence="2" id="KW-1185">Reference proteome</keyword>
<protein>
    <submittedName>
        <fullName evidence="1 3">Uncharacterized protein</fullName>
    </submittedName>
</protein>
<evidence type="ECO:0000313" key="2">
    <source>
        <dbReference type="Proteomes" id="UP000279833"/>
    </source>
</evidence>